<evidence type="ECO:0000256" key="4">
    <source>
        <dbReference type="ARBA" id="ARBA00022618"/>
    </source>
</evidence>
<keyword evidence="3" id="KW-0963">Cytoplasm</keyword>
<accession>A0ABS1TFM0</accession>
<evidence type="ECO:0000256" key="8">
    <source>
        <dbReference type="ARBA" id="ARBA00026068"/>
    </source>
</evidence>
<evidence type="ECO:0000313" key="12">
    <source>
        <dbReference type="Proteomes" id="UP000632377"/>
    </source>
</evidence>
<evidence type="ECO:0000256" key="6">
    <source>
        <dbReference type="ARBA" id="ARBA00023306"/>
    </source>
</evidence>
<dbReference type="PANTHER" id="PTHR34981:SF1">
    <property type="entry name" value="CELL DIVISION PROTEIN ZAPA"/>
    <property type="match status" value="1"/>
</dbReference>
<dbReference type="InterPro" id="IPR036192">
    <property type="entry name" value="Cell_div_ZapA-like_sf"/>
</dbReference>
<dbReference type="EMBL" id="JAESWC010000018">
    <property type="protein sequence ID" value="MBL4938161.1"/>
    <property type="molecule type" value="Genomic_DNA"/>
</dbReference>
<evidence type="ECO:0000313" key="11">
    <source>
        <dbReference type="EMBL" id="MBL4938161.1"/>
    </source>
</evidence>
<feature type="coiled-coil region" evidence="10">
    <location>
        <begin position="69"/>
        <end position="168"/>
    </location>
</feature>
<dbReference type="Proteomes" id="UP000632377">
    <property type="component" value="Unassembled WGS sequence"/>
</dbReference>
<evidence type="ECO:0000256" key="1">
    <source>
        <dbReference type="ARBA" id="ARBA00004496"/>
    </source>
</evidence>
<evidence type="ECO:0000256" key="5">
    <source>
        <dbReference type="ARBA" id="ARBA00023210"/>
    </source>
</evidence>
<comment type="subcellular location">
    <subcellularLocation>
        <location evidence="1">Cytoplasm</location>
    </subcellularLocation>
</comment>
<keyword evidence="4 11" id="KW-0132">Cell division</keyword>
<comment type="function">
    <text evidence="7">Activator of cell division through the inhibition of FtsZ GTPase activity, therefore promoting FtsZ assembly into bundles of protofilaments necessary for the formation of the division Z ring. It is recruited early at mid-cell but it is not essential for cell division.</text>
</comment>
<sequence length="197" mass="22936">MNIINVNINGMEYNLRGEESEEYLHKVARYVDKKLKAIIEGNSKLSVASAAVLTALNVADEMFKYDIAYEEVVERMDKLSENEKSLKEELNTLRKQLEYLEDYNSELQTKLNNETEIDAIKAKEIEVKKMDKELQLTQESAKEYLAEAKALRTENKELKFQLQSYKYKTMDLQNKLIEKGIDLAKEKKMKNPLISLE</sequence>
<dbReference type="InterPro" id="IPR007838">
    <property type="entry name" value="Cell_div_ZapA-like"/>
</dbReference>
<organism evidence="11 12">
    <name type="scientific">Clostridium rhizosphaerae</name>
    <dbReference type="NCBI Taxonomy" id="2803861"/>
    <lineage>
        <taxon>Bacteria</taxon>
        <taxon>Bacillati</taxon>
        <taxon>Bacillota</taxon>
        <taxon>Clostridia</taxon>
        <taxon>Eubacteriales</taxon>
        <taxon>Clostridiaceae</taxon>
        <taxon>Clostridium</taxon>
    </lineage>
</organism>
<evidence type="ECO:0000256" key="2">
    <source>
        <dbReference type="ARBA" id="ARBA00015195"/>
    </source>
</evidence>
<gene>
    <name evidence="11" type="primary">zapA</name>
    <name evidence="11" type="ORF">JK636_20820</name>
</gene>
<evidence type="ECO:0000256" key="7">
    <source>
        <dbReference type="ARBA" id="ARBA00024910"/>
    </source>
</evidence>
<evidence type="ECO:0000256" key="10">
    <source>
        <dbReference type="SAM" id="Coils"/>
    </source>
</evidence>
<dbReference type="Pfam" id="PF05164">
    <property type="entry name" value="ZapA"/>
    <property type="match status" value="1"/>
</dbReference>
<reference evidence="11 12" key="1">
    <citation type="submission" date="2021-01" db="EMBL/GenBank/DDBJ databases">
        <title>Genome public.</title>
        <authorList>
            <person name="Liu C."/>
            <person name="Sun Q."/>
        </authorList>
    </citation>
    <scope>NUCLEOTIDE SEQUENCE [LARGE SCALE GENOMIC DNA]</scope>
    <source>
        <strain evidence="11 12">YIM B02515</strain>
    </source>
</reference>
<comment type="subunit">
    <text evidence="8">Homodimer. Interacts with FtsZ.</text>
</comment>
<dbReference type="RefSeq" id="WP_202750887.1">
    <property type="nucleotide sequence ID" value="NZ_JAESWC010000018.1"/>
</dbReference>
<keyword evidence="12" id="KW-1185">Reference proteome</keyword>
<evidence type="ECO:0000256" key="9">
    <source>
        <dbReference type="ARBA" id="ARBA00033158"/>
    </source>
</evidence>
<protein>
    <recommendedName>
        <fullName evidence="2">Cell division protein ZapA</fullName>
    </recommendedName>
    <alternativeName>
        <fullName evidence="9">Z ring-associated protein ZapA</fullName>
    </alternativeName>
</protein>
<proteinExistence type="predicted"/>
<evidence type="ECO:0000256" key="3">
    <source>
        <dbReference type="ARBA" id="ARBA00022490"/>
    </source>
</evidence>
<dbReference type="SUPFAM" id="SSF102829">
    <property type="entry name" value="Cell division protein ZapA-like"/>
    <property type="match status" value="1"/>
</dbReference>
<dbReference type="InterPro" id="IPR053712">
    <property type="entry name" value="Bac_CellDiv_Activator"/>
</dbReference>
<keyword evidence="6" id="KW-0131">Cell cycle</keyword>
<dbReference type="PANTHER" id="PTHR34981">
    <property type="entry name" value="CELL DIVISION PROTEIN ZAPA"/>
    <property type="match status" value="1"/>
</dbReference>
<name>A0ABS1TFM0_9CLOT</name>
<dbReference type="Gene3D" id="6.10.250.790">
    <property type="match status" value="1"/>
</dbReference>
<comment type="caution">
    <text evidence="11">The sequence shown here is derived from an EMBL/GenBank/DDBJ whole genome shotgun (WGS) entry which is preliminary data.</text>
</comment>
<keyword evidence="10" id="KW-0175">Coiled coil</keyword>
<keyword evidence="5" id="KW-0717">Septation</keyword>
<dbReference type="GO" id="GO:0051301">
    <property type="term" value="P:cell division"/>
    <property type="evidence" value="ECO:0007669"/>
    <property type="project" value="UniProtKB-KW"/>
</dbReference>